<proteinExistence type="predicted"/>
<dbReference type="Gene3D" id="1.10.10.60">
    <property type="entry name" value="Homeodomain-like"/>
    <property type="match status" value="1"/>
</dbReference>
<accession>A0A931N1K1</accession>
<dbReference type="GO" id="GO:0043565">
    <property type="term" value="F:sequence-specific DNA binding"/>
    <property type="evidence" value="ECO:0007669"/>
    <property type="project" value="InterPro"/>
</dbReference>
<dbReference type="PANTHER" id="PTHR11019:SF199">
    <property type="entry name" value="HTH-TYPE TRANSCRIPTIONAL REGULATOR NIMR"/>
    <property type="match status" value="1"/>
</dbReference>
<evidence type="ECO:0000313" key="6">
    <source>
        <dbReference type="Proteomes" id="UP000655751"/>
    </source>
</evidence>
<dbReference type="InterPro" id="IPR009057">
    <property type="entry name" value="Homeodomain-like_sf"/>
</dbReference>
<keyword evidence="1" id="KW-0805">Transcription regulation</keyword>
<dbReference type="RefSeq" id="WP_196148337.1">
    <property type="nucleotide sequence ID" value="NZ_JADMLG010000002.1"/>
</dbReference>
<dbReference type="SUPFAM" id="SSF51182">
    <property type="entry name" value="RmlC-like cupins"/>
    <property type="match status" value="1"/>
</dbReference>
<dbReference type="PROSITE" id="PS01124">
    <property type="entry name" value="HTH_ARAC_FAMILY_2"/>
    <property type="match status" value="1"/>
</dbReference>
<dbReference type="SUPFAM" id="SSF46689">
    <property type="entry name" value="Homeodomain-like"/>
    <property type="match status" value="1"/>
</dbReference>
<dbReference type="Gene3D" id="2.60.120.10">
    <property type="entry name" value="Jelly Rolls"/>
    <property type="match status" value="1"/>
</dbReference>
<dbReference type="PROSITE" id="PS00041">
    <property type="entry name" value="HTH_ARAC_FAMILY_1"/>
    <property type="match status" value="1"/>
</dbReference>
<keyword evidence="2" id="KW-0238">DNA-binding</keyword>
<evidence type="ECO:0000256" key="1">
    <source>
        <dbReference type="ARBA" id="ARBA00023015"/>
    </source>
</evidence>
<dbReference type="PANTHER" id="PTHR11019">
    <property type="entry name" value="HTH-TYPE TRANSCRIPTIONAL REGULATOR NIMR"/>
    <property type="match status" value="1"/>
</dbReference>
<evidence type="ECO:0000313" key="5">
    <source>
        <dbReference type="EMBL" id="MBH0776044.1"/>
    </source>
</evidence>
<protein>
    <submittedName>
        <fullName evidence="5">Helix-turn-helix domain-containing protein</fullName>
    </submittedName>
</protein>
<dbReference type="GO" id="GO:0003700">
    <property type="term" value="F:DNA-binding transcription factor activity"/>
    <property type="evidence" value="ECO:0007669"/>
    <property type="project" value="InterPro"/>
</dbReference>
<dbReference type="InterPro" id="IPR018060">
    <property type="entry name" value="HTH_AraC"/>
</dbReference>
<evidence type="ECO:0000256" key="3">
    <source>
        <dbReference type="ARBA" id="ARBA00023163"/>
    </source>
</evidence>
<dbReference type="SMART" id="SM00342">
    <property type="entry name" value="HTH_ARAC"/>
    <property type="match status" value="1"/>
</dbReference>
<keyword evidence="6" id="KW-1185">Reference proteome</keyword>
<name>A0A931N1K1_9NOCA</name>
<dbReference type="Pfam" id="PF12833">
    <property type="entry name" value="HTH_18"/>
    <property type="match status" value="1"/>
</dbReference>
<dbReference type="InterPro" id="IPR018062">
    <property type="entry name" value="HTH_AraC-typ_CS"/>
</dbReference>
<sequence length="250" mass="27161">MSKTRHRTEPLVRGYAVTHPPGRAALADQAGWDHLIYTATGTLTVHAGDHVWTVPPHRALWLPDGAAAETRNHYRAAVRTLYFAAHLRAAPATATVVTLSGFPRELLLYVVRVCPLTDTDDSQRALLTVLLDQLRDLPAARLALPVPHDPATRRAAEILRTDPDAELGEIARGIGMSRRTLERRFAAETGIALGAWRRRARLLGALEPLAAGVPVARVGVESGYSTASAFVTAFTTEFGESPRNFLRGKA</sequence>
<organism evidence="5 6">
    <name type="scientific">Nocardia bovistercoris</name>
    <dbReference type="NCBI Taxonomy" id="2785916"/>
    <lineage>
        <taxon>Bacteria</taxon>
        <taxon>Bacillati</taxon>
        <taxon>Actinomycetota</taxon>
        <taxon>Actinomycetes</taxon>
        <taxon>Mycobacteriales</taxon>
        <taxon>Nocardiaceae</taxon>
        <taxon>Nocardia</taxon>
    </lineage>
</organism>
<keyword evidence="3" id="KW-0804">Transcription</keyword>
<evidence type="ECO:0000256" key="2">
    <source>
        <dbReference type="ARBA" id="ARBA00023125"/>
    </source>
</evidence>
<dbReference type="Proteomes" id="UP000655751">
    <property type="component" value="Unassembled WGS sequence"/>
</dbReference>
<reference evidence="5" key="1">
    <citation type="submission" date="2020-11" db="EMBL/GenBank/DDBJ databases">
        <title>Nocardia NEAU-351.nov., a novel actinomycete isolated from the cow dung.</title>
        <authorList>
            <person name="Zhang X."/>
        </authorList>
    </citation>
    <scope>NUCLEOTIDE SEQUENCE</scope>
    <source>
        <strain evidence="5">NEAU-351</strain>
    </source>
</reference>
<dbReference type="EMBL" id="JADMLG010000002">
    <property type="protein sequence ID" value="MBH0776044.1"/>
    <property type="molecule type" value="Genomic_DNA"/>
</dbReference>
<dbReference type="InterPro" id="IPR011051">
    <property type="entry name" value="RmlC_Cupin_sf"/>
</dbReference>
<gene>
    <name evidence="5" type="ORF">IT779_07060</name>
</gene>
<feature type="domain" description="HTH araC/xylS-type" evidence="4">
    <location>
        <begin position="149"/>
        <end position="248"/>
    </location>
</feature>
<dbReference type="AlphaFoldDB" id="A0A931N1K1"/>
<dbReference type="InterPro" id="IPR014710">
    <property type="entry name" value="RmlC-like_jellyroll"/>
</dbReference>
<comment type="caution">
    <text evidence="5">The sequence shown here is derived from an EMBL/GenBank/DDBJ whole genome shotgun (WGS) entry which is preliminary data.</text>
</comment>
<evidence type="ECO:0000259" key="4">
    <source>
        <dbReference type="PROSITE" id="PS01124"/>
    </source>
</evidence>